<evidence type="ECO:0008006" key="4">
    <source>
        <dbReference type="Google" id="ProtNLM"/>
    </source>
</evidence>
<keyword evidence="3" id="KW-1185">Reference proteome</keyword>
<evidence type="ECO:0000313" key="3">
    <source>
        <dbReference type="Proteomes" id="UP000236928"/>
    </source>
</evidence>
<protein>
    <recommendedName>
        <fullName evidence="4">Integral membrane protein</fullName>
    </recommendedName>
</protein>
<sequence length="328" mass="37425">MASFLYFLLLSVFFVWDVSNYGEDYGLSSEIISFIKIKENTEKEFLVSSIGTNSVIIVDAGSGSRDSAVLSVFGDALSTQFDEIQLSEEEKNELNRIFRNDCNADIFSYLILVLSKLFISFKEYECKLRSLEKSYESCRGHGTLMRRIRKCKEVEETYRIYRRGWRDTSIQARKFGKKAIECVQGISKGLWLAGKHTDVENEGSTVQCTEQELLNERCKLTIYKVFNSALLTALISASISASKCKEKRCRKMSSKCKCIILTVEQLEENIDGFEKRITEKNTFIRSCTKYLMDTSGSISTAVVRAPSEETNKDLKEVMELSKFLVDTQ</sequence>
<dbReference type="EMBL" id="JIBK01000004">
    <property type="protein sequence ID" value="POM82543.1"/>
    <property type="molecule type" value="Genomic_DNA"/>
</dbReference>
<evidence type="ECO:0000313" key="2">
    <source>
        <dbReference type="EMBL" id="POM82543.1"/>
    </source>
</evidence>
<proteinExistence type="predicted"/>
<evidence type="ECO:0000256" key="1">
    <source>
        <dbReference type="SAM" id="SignalP"/>
    </source>
</evidence>
<comment type="caution">
    <text evidence="2">The sequence shown here is derived from an EMBL/GenBank/DDBJ whole genome shotgun (WGS) entry which is preliminary data.</text>
</comment>
<dbReference type="Proteomes" id="UP000236928">
    <property type="component" value="Unassembled WGS sequence"/>
</dbReference>
<dbReference type="OrthoDB" id="343058at2759"/>
<accession>A0A2P4YXK3</accession>
<organism evidence="2 3">
    <name type="scientific">Cryptosporidium meleagridis</name>
    <dbReference type="NCBI Taxonomy" id="93969"/>
    <lineage>
        <taxon>Eukaryota</taxon>
        <taxon>Sar</taxon>
        <taxon>Alveolata</taxon>
        <taxon>Apicomplexa</taxon>
        <taxon>Conoidasida</taxon>
        <taxon>Coccidia</taxon>
        <taxon>Eucoccidiorida</taxon>
        <taxon>Eimeriorina</taxon>
        <taxon>Cryptosporidiidae</taxon>
        <taxon>Cryptosporidium</taxon>
    </lineage>
</organism>
<dbReference type="VEuPathDB" id="CryptoDB:CmeUKMEL1_02920"/>
<keyword evidence="1" id="KW-0732">Signal</keyword>
<dbReference type="AlphaFoldDB" id="A0A2P4YXK3"/>
<gene>
    <name evidence="2" type="ORF">CmeUKMEL1_02920</name>
</gene>
<feature type="chain" id="PRO_5015193567" description="Integral membrane protein" evidence="1">
    <location>
        <begin position="21"/>
        <end position="328"/>
    </location>
</feature>
<reference evidence="2 3" key="1">
    <citation type="submission" date="2014-04" db="EMBL/GenBank/DDBJ databases">
        <title>Comparative Genomics of Cryptosporidium Species.</title>
        <authorList>
            <person name="Silva J.C."/>
            <person name="Su Q."/>
            <person name="Chalmers R."/>
            <person name="Chibucos M.C."/>
            <person name="Elwin K."/>
            <person name="Godinez A."/>
            <person name="Guo F."/>
            <person name="Huynh K."/>
            <person name="Orvis J."/>
            <person name="Ott S."/>
            <person name="Sadzewicz L."/>
            <person name="Sengamalay N."/>
            <person name="Shetty A."/>
            <person name="Sun M."/>
            <person name="Tallon L."/>
            <person name="Xiao L."/>
            <person name="Zhang H."/>
            <person name="Fraser C.M."/>
            <person name="Zhu G."/>
            <person name="Kissinger J."/>
            <person name="Widmer G."/>
        </authorList>
    </citation>
    <scope>NUCLEOTIDE SEQUENCE [LARGE SCALE GENOMIC DNA]</scope>
    <source>
        <strain evidence="2 3">UKMEL1</strain>
    </source>
</reference>
<feature type="signal peptide" evidence="1">
    <location>
        <begin position="1"/>
        <end position="20"/>
    </location>
</feature>
<name>A0A2P4YXK3_9CRYT</name>